<dbReference type="PROSITE" id="PS52016">
    <property type="entry name" value="TONB_DEPENDENT_REC_3"/>
    <property type="match status" value="1"/>
</dbReference>
<keyword evidence="6 8" id="KW-0472">Membrane</keyword>
<keyword evidence="15" id="KW-1185">Reference proteome</keyword>
<dbReference type="Gene3D" id="2.170.130.10">
    <property type="entry name" value="TonB-dependent receptor, plug domain"/>
    <property type="match status" value="1"/>
</dbReference>
<keyword evidence="4 8" id="KW-0812">Transmembrane</keyword>
<dbReference type="EMBL" id="CP064030">
    <property type="protein sequence ID" value="QRN53121.1"/>
    <property type="molecule type" value="Genomic_DNA"/>
</dbReference>
<evidence type="ECO:0000256" key="5">
    <source>
        <dbReference type="ARBA" id="ARBA00023077"/>
    </source>
</evidence>
<evidence type="ECO:0000256" key="6">
    <source>
        <dbReference type="ARBA" id="ARBA00023136"/>
    </source>
</evidence>
<dbReference type="PANTHER" id="PTHR47234:SF3">
    <property type="entry name" value="SECRETIN_TONB SHORT N-TERMINAL DOMAIN-CONTAINING PROTEIN"/>
    <property type="match status" value="1"/>
</dbReference>
<evidence type="ECO:0000256" key="3">
    <source>
        <dbReference type="ARBA" id="ARBA00022452"/>
    </source>
</evidence>
<feature type="domain" description="TonB-dependent receptor-like beta-barrel" evidence="12">
    <location>
        <begin position="311"/>
        <end position="806"/>
    </location>
</feature>
<keyword evidence="2 8" id="KW-0813">Transport</keyword>
<accession>A0ABX7GRW9</accession>
<comment type="subcellular location">
    <subcellularLocation>
        <location evidence="1 8">Cell outer membrane</location>
        <topology evidence="1 8">Multi-pass membrane protein</topology>
    </subcellularLocation>
</comment>
<feature type="region of interest" description="Disordered" evidence="10">
    <location>
        <begin position="34"/>
        <end position="62"/>
    </location>
</feature>
<dbReference type="InterPro" id="IPR000531">
    <property type="entry name" value="Beta-barrel_TonB"/>
</dbReference>
<dbReference type="Pfam" id="PF00593">
    <property type="entry name" value="TonB_dep_Rec_b-barrel"/>
    <property type="match status" value="1"/>
</dbReference>
<feature type="chain" id="PRO_5045973134" evidence="11">
    <location>
        <begin position="26"/>
        <end position="848"/>
    </location>
</feature>
<feature type="signal peptide" evidence="11">
    <location>
        <begin position="1"/>
        <end position="25"/>
    </location>
</feature>
<evidence type="ECO:0000256" key="1">
    <source>
        <dbReference type="ARBA" id="ARBA00004571"/>
    </source>
</evidence>
<keyword evidence="11" id="KW-0732">Signal</keyword>
<evidence type="ECO:0000256" key="4">
    <source>
        <dbReference type="ARBA" id="ARBA00022692"/>
    </source>
</evidence>
<evidence type="ECO:0000256" key="10">
    <source>
        <dbReference type="SAM" id="MobiDB-lite"/>
    </source>
</evidence>
<dbReference type="Pfam" id="PF07715">
    <property type="entry name" value="Plug"/>
    <property type="match status" value="1"/>
</dbReference>
<evidence type="ECO:0000313" key="14">
    <source>
        <dbReference type="EMBL" id="QRN53121.1"/>
    </source>
</evidence>
<keyword evidence="14" id="KW-0675">Receptor</keyword>
<evidence type="ECO:0000256" key="9">
    <source>
        <dbReference type="RuleBase" id="RU003357"/>
    </source>
</evidence>
<evidence type="ECO:0000256" key="7">
    <source>
        <dbReference type="ARBA" id="ARBA00023237"/>
    </source>
</evidence>
<dbReference type="Gene3D" id="2.40.170.20">
    <property type="entry name" value="TonB-dependent receptor, beta-barrel domain"/>
    <property type="match status" value="1"/>
</dbReference>
<keyword evidence="5 9" id="KW-0798">TonB box</keyword>
<dbReference type="SUPFAM" id="SSF56935">
    <property type="entry name" value="Porins"/>
    <property type="match status" value="1"/>
</dbReference>
<organism evidence="14 15">
    <name type="scientific">Dyella caseinilytica</name>
    <dbReference type="NCBI Taxonomy" id="1849581"/>
    <lineage>
        <taxon>Bacteria</taxon>
        <taxon>Pseudomonadati</taxon>
        <taxon>Pseudomonadota</taxon>
        <taxon>Gammaproteobacteria</taxon>
        <taxon>Lysobacterales</taxon>
        <taxon>Rhodanobacteraceae</taxon>
        <taxon>Dyella</taxon>
    </lineage>
</organism>
<dbReference type="CDD" id="cd01347">
    <property type="entry name" value="ligand_gated_channel"/>
    <property type="match status" value="1"/>
</dbReference>
<reference evidence="14 15" key="1">
    <citation type="submission" date="2020-10" db="EMBL/GenBank/DDBJ databases">
        <title>Phylogeny of dyella-like bacteria.</title>
        <authorList>
            <person name="Fu J."/>
        </authorList>
    </citation>
    <scope>NUCLEOTIDE SEQUENCE [LARGE SCALE GENOMIC DNA]</scope>
    <source>
        <strain evidence="14 15">DHOB09</strain>
    </source>
</reference>
<sequence>MKVRLTRRPLAAAVLSLLSMNLVLAAIPSWADDTTATTTASTSGTTTSTDTTTNTNTTAAPNAANASQLDAVVVTGGRIETTVGQSTTPVTVISGATLQATGQANLRDALVQLSPSISHTSYGADNAEFTDELQLDGLSPDHVLVLVNGKRRHGSANIVQDPGLDQGSTGVDIDMIPTDLIDHIEILRDGAAAQYGSDAIAGVINIILKTRASGGSLSSTSGQTYKGDGFKNTETASIGLSLGGNGYLDLSAEYDRINHAIRTGPDYADGLYGEGAPAAVAYVNANGYASPYPIGPAYKNPWSSDTASTRQLVGFNAGYDFTDNIEAYAFGTFGHRYAESYENYRPPYVDPEVYPDGFTPIFTIDENDYSITGGVKDDDFHGWSVDLSTTYGGDRDNLGLVHSVNPSLTDSPTSFDIGATSNSQLTGNLDFSRPFQLSAFAQPLNFAFGFEARRDTFQIQPGDVYSYEDGGASSEAGFNPYNAGEWSRTVSAVYIDLSTHITDKWQADVAGRYEHYSDAGNTRNAKISTRYDFTPQIAVRASASTGFHAPSLAEEHFSSLAVTPDSASAQLPSDSAGAAALGAQPLKPEKATNLNLGLVLNPLQNLNITVDAYQINIRNRIVAGGTVYGLPAVDAMTAAGFPVPPYVVSAAQANPDTGLASVWYFTNGANTRTRGLDLTSVYHTDFGSFGKVDWDLSANLNTTRVTHLVTQDGEPILNIQQIDYLTSTTPKSKVIVGGTWSKGKWGVSVHETRWGATTDQLSYVVGPESVVPNTFYPWRNAPIYTTDFDVHYNITPKLQVALGANNAFDRYPSRIPYVTALEGQLYDTQSSQFGYDGGYYYLRASYQF</sequence>
<protein>
    <submittedName>
        <fullName evidence="14">TonB-dependent receptor</fullName>
    </submittedName>
</protein>
<evidence type="ECO:0000256" key="8">
    <source>
        <dbReference type="PROSITE-ProRule" id="PRU01360"/>
    </source>
</evidence>
<evidence type="ECO:0000313" key="15">
    <source>
        <dbReference type="Proteomes" id="UP000663181"/>
    </source>
</evidence>
<dbReference type="InterPro" id="IPR036942">
    <property type="entry name" value="Beta-barrel_TonB_sf"/>
</dbReference>
<keyword evidence="3 8" id="KW-1134">Transmembrane beta strand</keyword>
<comment type="similarity">
    <text evidence="8 9">Belongs to the TonB-dependent receptor family.</text>
</comment>
<proteinExistence type="inferred from homology"/>
<keyword evidence="7 8" id="KW-0998">Cell outer membrane</keyword>
<evidence type="ECO:0000256" key="2">
    <source>
        <dbReference type="ARBA" id="ARBA00022448"/>
    </source>
</evidence>
<dbReference type="RefSeq" id="WP_188800352.1">
    <property type="nucleotide sequence ID" value="NZ_BMIZ01000002.1"/>
</dbReference>
<gene>
    <name evidence="14" type="ORF">ISN74_17035</name>
</gene>
<dbReference type="PANTHER" id="PTHR47234">
    <property type="match status" value="1"/>
</dbReference>
<dbReference type="InterPro" id="IPR039426">
    <property type="entry name" value="TonB-dep_rcpt-like"/>
</dbReference>
<evidence type="ECO:0000256" key="11">
    <source>
        <dbReference type="SAM" id="SignalP"/>
    </source>
</evidence>
<dbReference type="Proteomes" id="UP000663181">
    <property type="component" value="Chromosome"/>
</dbReference>
<name>A0ABX7GRW9_9GAMM</name>
<feature type="domain" description="TonB-dependent receptor plug" evidence="13">
    <location>
        <begin position="85"/>
        <end position="203"/>
    </location>
</feature>
<evidence type="ECO:0000259" key="13">
    <source>
        <dbReference type="Pfam" id="PF07715"/>
    </source>
</evidence>
<evidence type="ECO:0000259" key="12">
    <source>
        <dbReference type="Pfam" id="PF00593"/>
    </source>
</evidence>
<dbReference type="InterPro" id="IPR037066">
    <property type="entry name" value="Plug_dom_sf"/>
</dbReference>
<dbReference type="InterPro" id="IPR012910">
    <property type="entry name" value="Plug_dom"/>
</dbReference>